<evidence type="ECO:0000256" key="6">
    <source>
        <dbReference type="ARBA" id="ARBA00022801"/>
    </source>
</evidence>
<evidence type="ECO:0000256" key="14">
    <source>
        <dbReference type="ARBA" id="ARBA00042261"/>
    </source>
</evidence>
<evidence type="ECO:0000256" key="5">
    <source>
        <dbReference type="ARBA" id="ARBA00022737"/>
    </source>
</evidence>
<gene>
    <name evidence="18" type="ORF">B0T11DRAFT_351018</name>
</gene>
<comment type="catalytic activity">
    <reaction evidence="15">
        <text>[(1-&gt;4)-alpha-D-galacturonosyl](n) + H2O = alpha-D-galacturonate + [(1-&gt;4)-alpha-D-galacturonosyl](n-1)</text>
        <dbReference type="Rhea" id="RHEA:14117"/>
        <dbReference type="Rhea" id="RHEA-COMP:14570"/>
        <dbReference type="Rhea" id="RHEA-COMP:14572"/>
        <dbReference type="ChEBI" id="CHEBI:15377"/>
        <dbReference type="ChEBI" id="CHEBI:58658"/>
        <dbReference type="ChEBI" id="CHEBI:140523"/>
        <dbReference type="EC" id="3.2.1.67"/>
    </reaction>
</comment>
<keyword evidence="9 16" id="KW-0326">Glycosidase</keyword>
<evidence type="ECO:0000256" key="3">
    <source>
        <dbReference type="ARBA" id="ARBA00022525"/>
    </source>
</evidence>
<dbReference type="Gene3D" id="2.160.20.10">
    <property type="entry name" value="Single-stranded right-handed beta-helix, Pectin lyase-like"/>
    <property type="match status" value="1"/>
</dbReference>
<evidence type="ECO:0000256" key="17">
    <source>
        <dbReference type="SAM" id="SignalP"/>
    </source>
</evidence>
<evidence type="ECO:0000256" key="13">
    <source>
        <dbReference type="ARBA" id="ARBA00041473"/>
    </source>
</evidence>
<dbReference type="GO" id="GO:0047911">
    <property type="term" value="F:galacturan 1,4-alpha-galacturonidase activity"/>
    <property type="evidence" value="ECO:0007669"/>
    <property type="project" value="UniProtKB-EC"/>
</dbReference>
<keyword evidence="6 16" id="KW-0378">Hydrolase</keyword>
<proteinExistence type="inferred from homology"/>
<dbReference type="Proteomes" id="UP000813385">
    <property type="component" value="Unassembled WGS sequence"/>
</dbReference>
<keyword evidence="5" id="KW-0677">Repeat</keyword>
<evidence type="ECO:0000313" key="18">
    <source>
        <dbReference type="EMBL" id="KAH7369419.1"/>
    </source>
</evidence>
<sequence length="488" mass="54305">MRFSQVFALVAAAATTAVQAVSLPPGVPRNVLEFRDKHSYQTPPKDKCRRTVTIRASEGDDDDISEEFEKGIREANNGGTLYLPKGETFVIGKALDLTGLNDLHLHLEGEIKFTDDVEYWQENAFYHPFQRSIMFWKWGGNDIKIYGEGVIEGQGQRWWNEFEAGTGSILNPGNKYYRPILFYAENSTNLEVSGIHLKDSPCWNNFIVSSKNVRYTDVIATALSNNGSIIPKNTDFMNTMNTSTVHIERVWVNIDDDCFSPKPNSSDLYVNTMYCNGTHGQSMGSLGQYEGEVSNVHDVHIENVWMMNGDYSGARIKVWAGNSTGTGFVNNVTFKNFWVARMDYGIFLDSCYFNKTTEECNKYPSHMNITNIRFENFTGSTSGVYGDAVARLSCSTNAAAVCENITLKDFNVDTPCGGEPVIICDGISGDIGVDCVPYDSEIAQAALKAKCVTPILPINTDPWGSGTIEDKTDAYHPLSWYPGDDDEE</sequence>
<dbReference type="GO" id="GO:0004650">
    <property type="term" value="F:polygalacturonase activity"/>
    <property type="evidence" value="ECO:0007669"/>
    <property type="project" value="InterPro"/>
</dbReference>
<comment type="similarity">
    <text evidence="2 16">Belongs to the glycosyl hydrolase 28 family.</text>
</comment>
<accession>A0A8K0X893</accession>
<comment type="caution">
    <text evidence="18">The sequence shown here is derived from an EMBL/GenBank/DDBJ whole genome shotgun (WGS) entry which is preliminary data.</text>
</comment>
<feature type="chain" id="PRO_5035455756" description="galacturonan 1,4-alpha-galacturonidase" evidence="17">
    <location>
        <begin position="21"/>
        <end position="488"/>
    </location>
</feature>
<dbReference type="GO" id="GO:0071555">
    <property type="term" value="P:cell wall organization"/>
    <property type="evidence" value="ECO:0007669"/>
    <property type="project" value="UniProtKB-KW"/>
</dbReference>
<dbReference type="OrthoDB" id="187139at2759"/>
<keyword evidence="4 17" id="KW-0732">Signal</keyword>
<protein>
    <recommendedName>
        <fullName evidence="12">galacturonan 1,4-alpha-galacturonidase</fullName>
        <ecNumber evidence="12">3.2.1.67</ecNumber>
    </recommendedName>
    <alternativeName>
        <fullName evidence="13">Galacturan 1,4-alpha-galacturonidase B</fullName>
    </alternativeName>
    <alternativeName>
        <fullName evidence="14">Poly(1,4-alpha-D-galacturonide)galacturonohydrolase B</fullName>
    </alternativeName>
</protein>
<dbReference type="Pfam" id="PF00295">
    <property type="entry name" value="Glyco_hydro_28"/>
    <property type="match status" value="1"/>
</dbReference>
<dbReference type="InterPro" id="IPR012334">
    <property type="entry name" value="Pectin_lyas_fold"/>
</dbReference>
<dbReference type="EC" id="3.2.1.67" evidence="12"/>
<evidence type="ECO:0000313" key="19">
    <source>
        <dbReference type="Proteomes" id="UP000813385"/>
    </source>
</evidence>
<evidence type="ECO:0000256" key="15">
    <source>
        <dbReference type="ARBA" id="ARBA00048766"/>
    </source>
</evidence>
<evidence type="ECO:0000256" key="12">
    <source>
        <dbReference type="ARBA" id="ARBA00038933"/>
    </source>
</evidence>
<dbReference type="GO" id="GO:0016829">
    <property type="term" value="F:lyase activity"/>
    <property type="evidence" value="ECO:0007669"/>
    <property type="project" value="UniProtKB-KW"/>
</dbReference>
<keyword evidence="3" id="KW-0964">Secreted</keyword>
<evidence type="ECO:0000256" key="8">
    <source>
        <dbReference type="ARBA" id="ARBA00023180"/>
    </source>
</evidence>
<reference evidence="18" key="1">
    <citation type="journal article" date="2021" name="Nat. Commun.">
        <title>Genetic determinants of endophytism in the Arabidopsis root mycobiome.</title>
        <authorList>
            <person name="Mesny F."/>
            <person name="Miyauchi S."/>
            <person name="Thiergart T."/>
            <person name="Pickel B."/>
            <person name="Atanasova L."/>
            <person name="Karlsson M."/>
            <person name="Huettel B."/>
            <person name="Barry K.W."/>
            <person name="Haridas S."/>
            <person name="Chen C."/>
            <person name="Bauer D."/>
            <person name="Andreopoulos W."/>
            <person name="Pangilinan J."/>
            <person name="LaButti K."/>
            <person name="Riley R."/>
            <person name="Lipzen A."/>
            <person name="Clum A."/>
            <person name="Drula E."/>
            <person name="Henrissat B."/>
            <person name="Kohler A."/>
            <person name="Grigoriev I.V."/>
            <person name="Martin F.M."/>
            <person name="Hacquard S."/>
        </authorList>
    </citation>
    <scope>NUCLEOTIDE SEQUENCE</scope>
    <source>
        <strain evidence="18">MPI-CAGE-AT-0016</strain>
    </source>
</reference>
<evidence type="ECO:0000256" key="10">
    <source>
        <dbReference type="ARBA" id="ARBA00023316"/>
    </source>
</evidence>
<keyword evidence="8" id="KW-0325">Glycoprotein</keyword>
<evidence type="ECO:0000256" key="7">
    <source>
        <dbReference type="ARBA" id="ARBA00023157"/>
    </source>
</evidence>
<keyword evidence="7" id="KW-1015">Disulfide bond</keyword>
<dbReference type="EMBL" id="JAGPXD010000002">
    <property type="protein sequence ID" value="KAH7369419.1"/>
    <property type="molecule type" value="Genomic_DNA"/>
</dbReference>
<dbReference type="GO" id="GO:0005576">
    <property type="term" value="C:extracellular region"/>
    <property type="evidence" value="ECO:0007669"/>
    <property type="project" value="UniProtKB-SubCell"/>
</dbReference>
<evidence type="ECO:0000256" key="2">
    <source>
        <dbReference type="ARBA" id="ARBA00008834"/>
    </source>
</evidence>
<evidence type="ECO:0000256" key="1">
    <source>
        <dbReference type="ARBA" id="ARBA00004613"/>
    </source>
</evidence>
<dbReference type="SUPFAM" id="SSF51126">
    <property type="entry name" value="Pectin lyase-like"/>
    <property type="match status" value="1"/>
</dbReference>
<evidence type="ECO:0000256" key="16">
    <source>
        <dbReference type="RuleBase" id="RU361169"/>
    </source>
</evidence>
<evidence type="ECO:0000256" key="4">
    <source>
        <dbReference type="ARBA" id="ARBA00022729"/>
    </source>
</evidence>
<keyword evidence="19" id="KW-1185">Reference proteome</keyword>
<organism evidence="18 19">
    <name type="scientific">Plectosphaerella cucumerina</name>
    <dbReference type="NCBI Taxonomy" id="40658"/>
    <lineage>
        <taxon>Eukaryota</taxon>
        <taxon>Fungi</taxon>
        <taxon>Dikarya</taxon>
        <taxon>Ascomycota</taxon>
        <taxon>Pezizomycotina</taxon>
        <taxon>Sordariomycetes</taxon>
        <taxon>Hypocreomycetidae</taxon>
        <taxon>Glomerellales</taxon>
        <taxon>Plectosphaerellaceae</taxon>
        <taxon>Plectosphaerella</taxon>
    </lineage>
</organism>
<dbReference type="GO" id="GO:0005975">
    <property type="term" value="P:carbohydrate metabolic process"/>
    <property type="evidence" value="ECO:0007669"/>
    <property type="project" value="InterPro"/>
</dbReference>
<evidence type="ECO:0000256" key="9">
    <source>
        <dbReference type="ARBA" id="ARBA00023295"/>
    </source>
</evidence>
<keyword evidence="18" id="KW-0456">Lyase</keyword>
<evidence type="ECO:0000256" key="11">
    <source>
        <dbReference type="ARBA" id="ARBA00037312"/>
    </source>
</evidence>
<comment type="subcellular location">
    <subcellularLocation>
        <location evidence="1">Secreted</location>
    </subcellularLocation>
</comment>
<dbReference type="InterPro" id="IPR011050">
    <property type="entry name" value="Pectin_lyase_fold/virulence"/>
</dbReference>
<feature type="signal peptide" evidence="17">
    <location>
        <begin position="1"/>
        <end position="20"/>
    </location>
</feature>
<dbReference type="InterPro" id="IPR000743">
    <property type="entry name" value="Glyco_hydro_28"/>
</dbReference>
<name>A0A8K0X893_9PEZI</name>
<dbReference type="PANTHER" id="PTHR31736:SF6">
    <property type="entry name" value="EXOPOLYGALACTURONASE B-RELATED"/>
    <property type="match status" value="1"/>
</dbReference>
<dbReference type="PANTHER" id="PTHR31736">
    <property type="match status" value="1"/>
</dbReference>
<dbReference type="AlphaFoldDB" id="A0A8K0X893"/>
<comment type="function">
    <text evidence="11">Specific in hydrolyzing the terminal glycosidic bond of polygalacturonic acid and oligogalacturonates.</text>
</comment>
<keyword evidence="10" id="KW-0961">Cell wall biogenesis/degradation</keyword>